<evidence type="ECO:0000256" key="5">
    <source>
        <dbReference type="ARBA" id="ARBA00022884"/>
    </source>
</evidence>
<dbReference type="Pfam" id="PF25045">
    <property type="entry name" value="vWA_Ro60"/>
    <property type="match status" value="1"/>
</dbReference>
<dbReference type="RefSeq" id="XP_026878149.1">
    <property type="nucleotide sequence ID" value="XM_027022348.2"/>
</dbReference>
<dbReference type="PANTHER" id="PTHR14202">
    <property type="entry name" value="60 KDA RIBONUCLEOPROTEIN SSA/RO"/>
    <property type="match status" value="1"/>
</dbReference>
<dbReference type="PANTHER" id="PTHR14202:SF0">
    <property type="entry name" value="RNA-BINDING PROTEIN RO60"/>
    <property type="match status" value="1"/>
</dbReference>
<dbReference type="InterPro" id="IPR056800">
    <property type="entry name" value="vWA_Ro60"/>
</dbReference>
<reference evidence="8" key="3">
    <citation type="submission" date="2020-05" db="EMBL/GenBank/DDBJ databases">
        <title>Electrophorus electricus (electric eel) genome, fEleEle1, primary haplotype.</title>
        <authorList>
            <person name="Myers G."/>
            <person name="Meyer A."/>
            <person name="Fedrigo O."/>
            <person name="Formenti G."/>
            <person name="Rhie A."/>
            <person name="Tracey A."/>
            <person name="Sims Y."/>
            <person name="Jarvis E.D."/>
        </authorList>
    </citation>
    <scope>NUCLEOTIDE SEQUENCE [LARGE SCALE GENOMIC DNA]</scope>
</reference>
<dbReference type="PROSITE" id="PS50988">
    <property type="entry name" value="TROVE"/>
    <property type="match status" value="1"/>
</dbReference>
<dbReference type="InterPro" id="IPR008858">
    <property type="entry name" value="TROVE_dom"/>
</dbReference>
<dbReference type="InterPro" id="IPR036465">
    <property type="entry name" value="vWFA_dom_sf"/>
</dbReference>
<evidence type="ECO:0000256" key="3">
    <source>
        <dbReference type="ARBA" id="ARBA00022490"/>
    </source>
</evidence>
<reference evidence="8" key="4">
    <citation type="submission" date="2025-08" db="UniProtKB">
        <authorList>
            <consortium name="Ensembl"/>
        </authorList>
    </citation>
    <scope>IDENTIFICATION</scope>
</reference>
<comment type="similarity">
    <text evidence="2">Belongs to the Ro 60 kDa family.</text>
</comment>
<evidence type="ECO:0000256" key="2">
    <source>
        <dbReference type="ARBA" id="ARBA00007814"/>
    </source>
</evidence>
<dbReference type="GO" id="GO:0005737">
    <property type="term" value="C:cytoplasm"/>
    <property type="evidence" value="ECO:0007669"/>
    <property type="project" value="UniProtKB-SubCell"/>
</dbReference>
<dbReference type="InterPro" id="IPR037214">
    <property type="entry name" value="TROVE_dom_sf"/>
</dbReference>
<dbReference type="InterPro" id="IPR040322">
    <property type="entry name" value="TROVE2"/>
</dbReference>
<dbReference type="GO" id="GO:0046872">
    <property type="term" value="F:metal ion binding"/>
    <property type="evidence" value="ECO:0007669"/>
    <property type="project" value="UniProtKB-KW"/>
</dbReference>
<dbReference type="GeneTree" id="ENSGT00390000006200"/>
<keyword evidence="9" id="KW-1185">Reference proteome</keyword>
<dbReference type="GO" id="GO:0003723">
    <property type="term" value="F:RNA binding"/>
    <property type="evidence" value="ECO:0007669"/>
    <property type="project" value="UniProtKB-KW"/>
</dbReference>
<evidence type="ECO:0000259" key="7">
    <source>
        <dbReference type="PROSITE" id="PS50988"/>
    </source>
</evidence>
<dbReference type="Ensembl" id="ENSEEET00000019641.2">
    <property type="protein sequence ID" value="ENSEEEP00000019429.1"/>
    <property type="gene ID" value="ENSEEEG00000009508.2"/>
</dbReference>
<sequence length="542" mass="59878">MEASSPQDQLSDARELDLENSGNVGPTWAVTEAVRLRRFLCYGSEGATYSTKEQPFSLENALTLVQLVEGGRGCEVAEEVRRLWPLGGATCPNASLFALAVCSQHTDARAKRVALQVLGELCRVPAQLFAFVQYRKELKGAEHGGMWGRALRKAVANWYNGQDALSLANTVTKCKHKAGWSHQDLFRLSHIKPANDAVALISKYVTKGWKAVQETYADREISEELVKVFAYLEAVEKAKHLTDELEVVHLIEEHKLDREQILTHHLKSKEVWKALLKDMPVSSLMRHLGKMTADRVLVPGRPDVAAVCERIQDEQALMKTKTHPFSILVASENYKRGHGKRGKLKWDPNHDIVEALDCAFSKCLSNVEGTGRRFLVGVDVSARLGSLALGSSVSTVAVAAAMSMVILHSEVEAEVLVFSEGAMVPCAISGDTSITQVMAQLVQAHNCITDCSLPILWATDNHKMVDVFIIFTSNETWFGRENPAETLRMYRQKTGVFSKLIVCGMTTNGLSVADPDDRGMLDICGFDSRAVDVIRNFVLDII</sequence>
<evidence type="ECO:0000256" key="4">
    <source>
        <dbReference type="ARBA" id="ARBA00022723"/>
    </source>
</evidence>
<evidence type="ECO:0000256" key="1">
    <source>
        <dbReference type="ARBA" id="ARBA00004496"/>
    </source>
</evidence>
<dbReference type="AlphaFoldDB" id="A0A4W4F4G5"/>
<dbReference type="STRING" id="8005.ENSEEEP00000019429"/>
<evidence type="ECO:0000256" key="6">
    <source>
        <dbReference type="ARBA" id="ARBA00023274"/>
    </source>
</evidence>
<dbReference type="OMA" id="WEHVPLQ"/>
<dbReference type="Proteomes" id="UP000314983">
    <property type="component" value="Chromosome 18"/>
</dbReference>
<protein>
    <recommendedName>
        <fullName evidence="7">TROVE domain-containing protein</fullName>
    </recommendedName>
</protein>
<dbReference type="OrthoDB" id="6098064at2759"/>
<dbReference type="GeneID" id="113585057"/>
<evidence type="ECO:0000313" key="9">
    <source>
        <dbReference type="Proteomes" id="UP000314983"/>
    </source>
</evidence>
<reference evidence="8" key="5">
    <citation type="submission" date="2025-09" db="UniProtKB">
        <authorList>
            <consortium name="Ensembl"/>
        </authorList>
    </citation>
    <scope>IDENTIFICATION</scope>
</reference>
<dbReference type="Gene3D" id="3.40.50.410">
    <property type="entry name" value="von Willebrand factor, type A domain"/>
    <property type="match status" value="1"/>
</dbReference>
<dbReference type="SUPFAM" id="SSF53300">
    <property type="entry name" value="vWA-like"/>
    <property type="match status" value="1"/>
</dbReference>
<keyword evidence="5" id="KW-0694">RNA-binding</keyword>
<dbReference type="Pfam" id="PF05731">
    <property type="entry name" value="TROVE"/>
    <property type="match status" value="1"/>
</dbReference>
<name>A0A4W4F4G5_ELEEL</name>
<proteinExistence type="inferred from homology"/>
<dbReference type="SUPFAM" id="SSF140864">
    <property type="entry name" value="TROVE domain-like"/>
    <property type="match status" value="1"/>
</dbReference>
<evidence type="ECO:0000313" key="8">
    <source>
        <dbReference type="Ensembl" id="ENSEEEP00000019429.1"/>
    </source>
</evidence>
<reference evidence="9" key="2">
    <citation type="journal article" date="2017" name="Sci. Adv.">
        <title>A tail of two voltages: Proteomic comparison of the three electric organs of the electric eel.</title>
        <authorList>
            <person name="Traeger L.L."/>
            <person name="Sabat G."/>
            <person name="Barrett-Wilt G.A."/>
            <person name="Wells G.B."/>
            <person name="Sussman M.R."/>
        </authorList>
    </citation>
    <scope>NUCLEOTIDE SEQUENCE [LARGE SCALE GENOMIC DNA]</scope>
</reference>
<keyword evidence="3" id="KW-0963">Cytoplasm</keyword>
<dbReference type="GO" id="GO:1990904">
    <property type="term" value="C:ribonucleoprotein complex"/>
    <property type="evidence" value="ECO:0007669"/>
    <property type="project" value="UniProtKB-KW"/>
</dbReference>
<reference evidence="9" key="1">
    <citation type="journal article" date="2014" name="Science">
        <title>Nonhuman genetics. Genomic basis for the convergent evolution of electric organs.</title>
        <authorList>
            <person name="Gallant J.R."/>
            <person name="Traeger L.L."/>
            <person name="Volkening J.D."/>
            <person name="Moffett H."/>
            <person name="Chen P.H."/>
            <person name="Novina C.D."/>
            <person name="Phillips G.N.Jr."/>
            <person name="Anand R."/>
            <person name="Wells G.B."/>
            <person name="Pinch M."/>
            <person name="Guth R."/>
            <person name="Unguez G.A."/>
            <person name="Albert J.S."/>
            <person name="Zakon H.H."/>
            <person name="Samanta M.P."/>
            <person name="Sussman M.R."/>
        </authorList>
    </citation>
    <scope>NUCLEOTIDE SEQUENCE [LARGE SCALE GENOMIC DNA]</scope>
</reference>
<accession>A0A4W4F4G5</accession>
<keyword evidence="4" id="KW-0479">Metal-binding</keyword>
<organism evidence="8 9">
    <name type="scientific">Electrophorus electricus</name>
    <name type="common">Electric eel</name>
    <name type="synonym">Gymnotus electricus</name>
    <dbReference type="NCBI Taxonomy" id="8005"/>
    <lineage>
        <taxon>Eukaryota</taxon>
        <taxon>Metazoa</taxon>
        <taxon>Chordata</taxon>
        <taxon>Craniata</taxon>
        <taxon>Vertebrata</taxon>
        <taxon>Euteleostomi</taxon>
        <taxon>Actinopterygii</taxon>
        <taxon>Neopterygii</taxon>
        <taxon>Teleostei</taxon>
        <taxon>Ostariophysi</taxon>
        <taxon>Gymnotiformes</taxon>
        <taxon>Gymnotoidei</taxon>
        <taxon>Gymnotidae</taxon>
        <taxon>Electrophorus</taxon>
    </lineage>
</organism>
<feature type="domain" description="TROVE" evidence="7">
    <location>
        <begin position="19"/>
        <end position="372"/>
    </location>
</feature>
<keyword evidence="6" id="KW-0687">Ribonucleoprotein</keyword>
<comment type="subcellular location">
    <subcellularLocation>
        <location evidence="1">Cytoplasm</location>
    </subcellularLocation>
</comment>
<gene>
    <name evidence="8" type="primary">RO60</name>
</gene>